<evidence type="ECO:0000259" key="1">
    <source>
        <dbReference type="Pfam" id="PF14214"/>
    </source>
</evidence>
<keyword evidence="2" id="KW-0347">Helicase</keyword>
<dbReference type="Pfam" id="PF14214">
    <property type="entry name" value="Helitron_like_N"/>
    <property type="match status" value="1"/>
</dbReference>
<dbReference type="PANTHER" id="PTHR45786:SF74">
    <property type="entry name" value="ATP-DEPENDENT DNA HELICASE"/>
    <property type="match status" value="1"/>
</dbReference>
<sequence length="284" mass="32909">MDGEDSERALANRLDARCGYNNLNSPFARRVARELDALLNDHNELLKLIKSHVPKLLSENHAIVINADKTLAGEHIRKFNAPVVDEVAGIMVGDHTASRQIAIRRRNNNLQFIADIIYCCLYHMTLSNTRAETNKNVNSKDYYAYRLTIKRGQDNVILRCRELCQQFMVGMYVKIARERLRYLSHNQQKLRAEEYIHLRDANANHADIAEIGNSAILPSSYIGSPRHMQEYIQDAMDFVRQYGRPCYFITFTCNPKWQEITSLLLQDKMQYIVMTLQRVCVNKN</sequence>
<reference evidence="2 3" key="1">
    <citation type="submission" date="2021-06" db="EMBL/GenBank/DDBJ databases">
        <title>Caerostris darwini draft genome.</title>
        <authorList>
            <person name="Kono N."/>
            <person name="Arakawa K."/>
        </authorList>
    </citation>
    <scope>NUCLEOTIDE SEQUENCE [LARGE SCALE GENOMIC DNA]</scope>
</reference>
<protein>
    <submittedName>
        <fullName evidence="2">ATP-dependent DNA helicase</fullName>
    </submittedName>
</protein>
<gene>
    <name evidence="2" type="primary">AVEN_181304_1</name>
    <name evidence="2" type="ORF">CDAR_405381</name>
</gene>
<evidence type="ECO:0000313" key="2">
    <source>
        <dbReference type="EMBL" id="GIY81352.1"/>
    </source>
</evidence>
<name>A0AAV4WF42_9ARAC</name>
<dbReference type="GO" id="GO:0004386">
    <property type="term" value="F:helicase activity"/>
    <property type="evidence" value="ECO:0007669"/>
    <property type="project" value="UniProtKB-KW"/>
</dbReference>
<evidence type="ECO:0000313" key="3">
    <source>
        <dbReference type="Proteomes" id="UP001054837"/>
    </source>
</evidence>
<dbReference type="PANTHER" id="PTHR45786">
    <property type="entry name" value="DNA BINDING PROTEIN-LIKE"/>
    <property type="match status" value="1"/>
</dbReference>
<dbReference type="InterPro" id="IPR025476">
    <property type="entry name" value="Helitron_helicase-like"/>
</dbReference>
<keyword evidence="3" id="KW-1185">Reference proteome</keyword>
<keyword evidence="2" id="KW-0547">Nucleotide-binding</keyword>
<accession>A0AAV4WF42</accession>
<dbReference type="Proteomes" id="UP001054837">
    <property type="component" value="Unassembled WGS sequence"/>
</dbReference>
<proteinExistence type="predicted"/>
<organism evidence="2 3">
    <name type="scientific">Caerostris darwini</name>
    <dbReference type="NCBI Taxonomy" id="1538125"/>
    <lineage>
        <taxon>Eukaryota</taxon>
        <taxon>Metazoa</taxon>
        <taxon>Ecdysozoa</taxon>
        <taxon>Arthropoda</taxon>
        <taxon>Chelicerata</taxon>
        <taxon>Arachnida</taxon>
        <taxon>Araneae</taxon>
        <taxon>Araneomorphae</taxon>
        <taxon>Entelegynae</taxon>
        <taxon>Araneoidea</taxon>
        <taxon>Araneidae</taxon>
        <taxon>Caerostris</taxon>
    </lineage>
</organism>
<keyword evidence="2" id="KW-0378">Hydrolase</keyword>
<keyword evidence="2" id="KW-0067">ATP-binding</keyword>
<feature type="domain" description="Helitron helicase-like" evidence="1">
    <location>
        <begin position="142"/>
        <end position="268"/>
    </location>
</feature>
<comment type="caution">
    <text evidence="2">The sequence shown here is derived from an EMBL/GenBank/DDBJ whole genome shotgun (WGS) entry which is preliminary data.</text>
</comment>
<dbReference type="AlphaFoldDB" id="A0AAV4WF42"/>
<dbReference type="EMBL" id="BPLQ01014608">
    <property type="protein sequence ID" value="GIY81352.1"/>
    <property type="molecule type" value="Genomic_DNA"/>
</dbReference>